<keyword evidence="1" id="KW-0175">Coiled coil</keyword>
<dbReference type="KEGG" id="carm:CARM_0462"/>
<dbReference type="AlphaFoldDB" id="A0A7L5HJ32"/>
<dbReference type="Proteomes" id="UP000509246">
    <property type="component" value="Chromosome"/>
</dbReference>
<evidence type="ECO:0000313" key="3">
    <source>
        <dbReference type="Proteomes" id="UP000509246"/>
    </source>
</evidence>
<organism evidence="2 3">
    <name type="scientific">Campylobacter armoricus</name>
    <dbReference type="NCBI Taxonomy" id="2505970"/>
    <lineage>
        <taxon>Bacteria</taxon>
        <taxon>Pseudomonadati</taxon>
        <taxon>Campylobacterota</taxon>
        <taxon>Epsilonproteobacteria</taxon>
        <taxon>Campylobacterales</taxon>
        <taxon>Campylobacteraceae</taxon>
        <taxon>Campylobacter</taxon>
    </lineage>
</organism>
<feature type="coiled-coil region" evidence="1">
    <location>
        <begin position="70"/>
        <end position="126"/>
    </location>
</feature>
<evidence type="ECO:0000313" key="2">
    <source>
        <dbReference type="EMBL" id="QKF79398.1"/>
    </source>
</evidence>
<protein>
    <submittedName>
        <fullName evidence="2">Uncharacterized protein</fullName>
    </submittedName>
</protein>
<gene>
    <name evidence="2" type="ORF">CARM_0462</name>
</gene>
<keyword evidence="3" id="KW-1185">Reference proteome</keyword>
<reference evidence="2 3" key="1">
    <citation type="submission" date="2020-05" db="EMBL/GenBank/DDBJ databases">
        <title>Complete genome sequencing of Campylobacter and Arcobacter type strains.</title>
        <authorList>
            <person name="Miller W.G."/>
            <person name="Yee E."/>
        </authorList>
    </citation>
    <scope>NUCLEOTIDE SEQUENCE [LARGE SCALE GENOMIC DNA]</scope>
    <source>
        <strain evidence="2 3">CCUG 73571</strain>
    </source>
</reference>
<proteinExistence type="predicted"/>
<sequence length="169" mass="20174">MLDKICNFILGEYNMIRIDHNGFFNHSYNTLNLKQKNETQLMQSNQEQQAFSLELNSSIQEKNSLYDRPLKELFQEAKEASENALKEYREEMYYNRETGKYEKKFVESNEKYKEKIKEKIEEQIKENIQNSVQNKISHINIQLSPKQLIAQAQFEEKQKATLKTSDVFM</sequence>
<accession>A0A7L5HJ32</accession>
<evidence type="ECO:0000256" key="1">
    <source>
        <dbReference type="SAM" id="Coils"/>
    </source>
</evidence>
<name>A0A7L5HJ32_9BACT</name>
<dbReference type="EMBL" id="CP053825">
    <property type="protein sequence ID" value="QKF79398.1"/>
    <property type="molecule type" value="Genomic_DNA"/>
</dbReference>